<gene>
    <name evidence="1" type="ORF">S03H2_19962</name>
</gene>
<protein>
    <recommendedName>
        <fullName evidence="2">AAA family ATPase</fullName>
    </recommendedName>
</protein>
<dbReference type="Gene3D" id="3.40.50.300">
    <property type="entry name" value="P-loop containing nucleotide triphosphate hydrolases"/>
    <property type="match status" value="1"/>
</dbReference>
<dbReference type="AlphaFoldDB" id="X1FLF6"/>
<name>X1FLF6_9ZZZZ</name>
<reference evidence="1" key="1">
    <citation type="journal article" date="2014" name="Front. Microbiol.">
        <title>High frequency of phylogenetically diverse reductive dehalogenase-homologous genes in deep subseafloor sedimentary metagenomes.</title>
        <authorList>
            <person name="Kawai M."/>
            <person name="Futagami T."/>
            <person name="Toyoda A."/>
            <person name="Takaki Y."/>
            <person name="Nishi S."/>
            <person name="Hori S."/>
            <person name="Arai W."/>
            <person name="Tsubouchi T."/>
            <person name="Morono Y."/>
            <person name="Uchiyama I."/>
            <person name="Ito T."/>
            <person name="Fujiyama A."/>
            <person name="Inagaki F."/>
            <person name="Takami H."/>
        </authorList>
    </citation>
    <scope>NUCLEOTIDE SEQUENCE</scope>
    <source>
        <strain evidence="1">Expedition CK06-06</strain>
    </source>
</reference>
<evidence type="ECO:0008006" key="2">
    <source>
        <dbReference type="Google" id="ProtNLM"/>
    </source>
</evidence>
<organism evidence="1">
    <name type="scientific">marine sediment metagenome</name>
    <dbReference type="NCBI Taxonomy" id="412755"/>
    <lineage>
        <taxon>unclassified sequences</taxon>
        <taxon>metagenomes</taxon>
        <taxon>ecological metagenomes</taxon>
    </lineage>
</organism>
<dbReference type="Pfam" id="PF13481">
    <property type="entry name" value="AAA_25"/>
    <property type="match status" value="1"/>
</dbReference>
<dbReference type="EMBL" id="BARU01010475">
    <property type="protein sequence ID" value="GAH33360.1"/>
    <property type="molecule type" value="Genomic_DNA"/>
</dbReference>
<feature type="non-terminal residue" evidence="1">
    <location>
        <position position="1"/>
    </location>
</feature>
<comment type="caution">
    <text evidence="1">The sequence shown here is derived from an EMBL/GenBank/DDBJ whole genome shotgun (WGS) entry which is preliminary data.</text>
</comment>
<dbReference type="SUPFAM" id="SSF52540">
    <property type="entry name" value="P-loop containing nucleoside triphosphate hydrolases"/>
    <property type="match status" value="1"/>
</dbReference>
<sequence length="278" mass="31109">LSVSVAMEREWLDFPTTQAKVLYIDEESGETWFSRRLQQTIKGAFGDEDTPVEFVCNAGLMLDDKNDIAELESLITRSGAGLVIFDALTDIMSGDENSKKDVQPILSRLKKIADKTQCAIVVIHHSVKHGGYRGSSAIKGAADLLVKIESKEDSEWINFKTEKVRHIEFAKFTGMATWTEDQFYLTRTEGTEAIIKPLSRSKKYVIGYLKDNGASKLPEIVGAADMCSESAARQAVYALVESEHIHRVNPDERGRGAVAVYDLTQQEDEEEDLKYHDK</sequence>
<proteinExistence type="predicted"/>
<accession>X1FLF6</accession>
<dbReference type="InterPro" id="IPR027417">
    <property type="entry name" value="P-loop_NTPase"/>
</dbReference>
<evidence type="ECO:0000313" key="1">
    <source>
        <dbReference type="EMBL" id="GAH33360.1"/>
    </source>
</evidence>